<dbReference type="Gene3D" id="3.90.550.10">
    <property type="entry name" value="Spore Coat Polysaccharide Biosynthesis Protein SpsA, Chain A"/>
    <property type="match status" value="1"/>
</dbReference>
<feature type="domain" description="Glycosyltransferase 2-like" evidence="4">
    <location>
        <begin position="10"/>
        <end position="175"/>
    </location>
</feature>
<organism evidence="5 6">
    <name type="scientific">Ruthenibacterium lactatiformans</name>
    <dbReference type="NCBI Taxonomy" id="1550024"/>
    <lineage>
        <taxon>Bacteria</taxon>
        <taxon>Bacillati</taxon>
        <taxon>Bacillota</taxon>
        <taxon>Clostridia</taxon>
        <taxon>Eubacteriales</taxon>
        <taxon>Oscillospiraceae</taxon>
        <taxon>Ruthenibacterium</taxon>
    </lineage>
</organism>
<dbReference type="InterPro" id="IPR029044">
    <property type="entry name" value="Nucleotide-diphossugar_trans"/>
</dbReference>
<dbReference type="RefSeq" id="WP_155201806.1">
    <property type="nucleotide sequence ID" value="NZ_WMZL01000040.1"/>
</dbReference>
<accession>A0A6I3QRI2</accession>
<keyword evidence="3 5" id="KW-0808">Transferase</keyword>
<proteinExistence type="inferred from homology"/>
<dbReference type="AlphaFoldDB" id="A0A6I3QRI2"/>
<evidence type="ECO:0000313" key="6">
    <source>
        <dbReference type="Proteomes" id="UP000449193"/>
    </source>
</evidence>
<dbReference type="SUPFAM" id="SSF53448">
    <property type="entry name" value="Nucleotide-diphospho-sugar transferases"/>
    <property type="match status" value="1"/>
</dbReference>
<gene>
    <name evidence="5" type="ORF">GMD52_16290</name>
</gene>
<dbReference type="Proteomes" id="UP000449193">
    <property type="component" value="Unassembled WGS sequence"/>
</dbReference>
<evidence type="ECO:0000259" key="4">
    <source>
        <dbReference type="Pfam" id="PF00535"/>
    </source>
</evidence>
<comment type="similarity">
    <text evidence="1">Belongs to the glycosyltransferase 2 family.</text>
</comment>
<keyword evidence="2" id="KW-0328">Glycosyltransferase</keyword>
<evidence type="ECO:0000256" key="2">
    <source>
        <dbReference type="ARBA" id="ARBA00022676"/>
    </source>
</evidence>
<evidence type="ECO:0000313" key="5">
    <source>
        <dbReference type="EMBL" id="MTS53076.1"/>
    </source>
</evidence>
<dbReference type="EMBL" id="WMZR01000033">
    <property type="protein sequence ID" value="MTS53076.1"/>
    <property type="molecule type" value="Genomic_DNA"/>
</dbReference>
<dbReference type="InterPro" id="IPR050834">
    <property type="entry name" value="Glycosyltransf_2"/>
</dbReference>
<evidence type="ECO:0000256" key="3">
    <source>
        <dbReference type="ARBA" id="ARBA00022679"/>
    </source>
</evidence>
<dbReference type="InterPro" id="IPR001173">
    <property type="entry name" value="Glyco_trans_2-like"/>
</dbReference>
<evidence type="ECO:0000256" key="1">
    <source>
        <dbReference type="ARBA" id="ARBA00006739"/>
    </source>
</evidence>
<protein>
    <submittedName>
        <fullName evidence="5">Glycosyltransferase</fullName>
    </submittedName>
</protein>
<dbReference type="GO" id="GO:0016757">
    <property type="term" value="F:glycosyltransferase activity"/>
    <property type="evidence" value="ECO:0007669"/>
    <property type="project" value="UniProtKB-KW"/>
</dbReference>
<name>A0A6I3QRI2_9FIRM</name>
<dbReference type="PANTHER" id="PTHR43685:SF5">
    <property type="entry name" value="GLYCOSYLTRANSFERASE EPSE-RELATED"/>
    <property type="match status" value="1"/>
</dbReference>
<dbReference type="Pfam" id="PF00535">
    <property type="entry name" value="Glycos_transf_2"/>
    <property type="match status" value="1"/>
</dbReference>
<reference evidence="5 6" key="1">
    <citation type="journal article" date="2019" name="Nat. Med.">
        <title>A library of human gut bacterial isolates paired with longitudinal multiomics data enables mechanistic microbiome research.</title>
        <authorList>
            <person name="Poyet M."/>
            <person name="Groussin M."/>
            <person name="Gibbons S.M."/>
            <person name="Avila-Pacheco J."/>
            <person name="Jiang X."/>
            <person name="Kearney S.M."/>
            <person name="Perrotta A.R."/>
            <person name="Berdy B."/>
            <person name="Zhao S."/>
            <person name="Lieberman T.D."/>
            <person name="Swanson P.K."/>
            <person name="Smith M."/>
            <person name="Roesemann S."/>
            <person name="Alexander J.E."/>
            <person name="Rich S.A."/>
            <person name="Livny J."/>
            <person name="Vlamakis H."/>
            <person name="Clish C."/>
            <person name="Bullock K."/>
            <person name="Deik A."/>
            <person name="Scott J."/>
            <person name="Pierce K.A."/>
            <person name="Xavier R.J."/>
            <person name="Alm E.J."/>
        </authorList>
    </citation>
    <scope>NUCLEOTIDE SEQUENCE [LARGE SCALE GENOMIC DNA]</scope>
    <source>
        <strain evidence="5 6">BIOML-A7</strain>
    </source>
</reference>
<sequence>MDVGKYREYSVLMSVYHKEKPEYLKQAIESIQAQALPTNNFVLVCDGPLNDALDRVIVAKQQEMGAVLNVVRLAKNGGLGNALNEGIKQCKNELVARMDSDDIACPDRCEKQIAVFNTHSEVSICSGIVEEFTTDPYTIDAKRVPPETNAEIVEFAKKRNPFNHPCVMYKKSAVEAVGSYQDFYLLEDYYLWLRMLMAGYQGYNIQEPLLHMRAGSDMYLRRAGWKYAKTQARLFKFMKQQGFIGNGQYIKSCVIRSGSALAPNWLRKFMFERVLRDAG</sequence>
<dbReference type="PANTHER" id="PTHR43685">
    <property type="entry name" value="GLYCOSYLTRANSFERASE"/>
    <property type="match status" value="1"/>
</dbReference>
<comment type="caution">
    <text evidence="5">The sequence shown here is derived from an EMBL/GenBank/DDBJ whole genome shotgun (WGS) entry which is preliminary data.</text>
</comment>